<evidence type="ECO:0000313" key="5">
    <source>
        <dbReference type="EMBL" id="PRX49106.1"/>
    </source>
</evidence>
<dbReference type="OrthoDB" id="5503950at2"/>
<organism evidence="5 6">
    <name type="scientific">Prauserella shujinwangii</name>
    <dbReference type="NCBI Taxonomy" id="1453103"/>
    <lineage>
        <taxon>Bacteria</taxon>
        <taxon>Bacillati</taxon>
        <taxon>Actinomycetota</taxon>
        <taxon>Actinomycetes</taxon>
        <taxon>Pseudonocardiales</taxon>
        <taxon>Pseudonocardiaceae</taxon>
        <taxon>Prauserella</taxon>
    </lineage>
</organism>
<feature type="domain" description="SGNH hydrolase-type esterase" evidence="4">
    <location>
        <begin position="40"/>
        <end position="254"/>
    </location>
</feature>
<dbReference type="PANTHER" id="PTHR37981:SF1">
    <property type="entry name" value="SGNH HYDROLASE-TYPE ESTERASE DOMAIN-CONTAINING PROTEIN"/>
    <property type="match status" value="1"/>
</dbReference>
<dbReference type="SUPFAM" id="SSF52266">
    <property type="entry name" value="SGNH hydrolase"/>
    <property type="match status" value="1"/>
</dbReference>
<dbReference type="InterPro" id="IPR036514">
    <property type="entry name" value="SGNH_hydro_sf"/>
</dbReference>
<evidence type="ECO:0000256" key="1">
    <source>
        <dbReference type="PIRSR" id="PIRSR637460-1"/>
    </source>
</evidence>
<evidence type="ECO:0000259" key="4">
    <source>
        <dbReference type="Pfam" id="PF13472"/>
    </source>
</evidence>
<keyword evidence="2" id="KW-1015">Disulfide bond</keyword>
<dbReference type="GO" id="GO:0004806">
    <property type="term" value="F:triacylglycerol lipase activity"/>
    <property type="evidence" value="ECO:0007669"/>
    <property type="project" value="TreeGrafter"/>
</dbReference>
<protein>
    <submittedName>
        <fullName evidence="5">GDSL-like lipase/acylhydrolase family protein</fullName>
    </submittedName>
</protein>
<proteinExistence type="predicted"/>
<gene>
    <name evidence="5" type="ORF">B0I33_103139</name>
</gene>
<feature type="chain" id="PRO_5039191352" evidence="3">
    <location>
        <begin position="24"/>
        <end position="267"/>
    </location>
</feature>
<dbReference type="RefSeq" id="WP_106177823.1">
    <property type="nucleotide sequence ID" value="NZ_PVNH01000003.1"/>
</dbReference>
<name>A0A2T0LYA7_9PSEU</name>
<dbReference type="PANTHER" id="PTHR37981">
    <property type="entry name" value="LIPASE 2"/>
    <property type="match status" value="1"/>
</dbReference>
<dbReference type="Gene3D" id="3.40.50.1110">
    <property type="entry name" value="SGNH hydrolase"/>
    <property type="match status" value="1"/>
</dbReference>
<feature type="disulfide bond" evidence="2">
    <location>
        <begin position="125"/>
        <end position="133"/>
    </location>
</feature>
<keyword evidence="3" id="KW-0732">Signal</keyword>
<comment type="caution">
    <text evidence="5">The sequence shown here is derived from an EMBL/GenBank/DDBJ whole genome shotgun (WGS) entry which is preliminary data.</text>
</comment>
<dbReference type="Pfam" id="PF13472">
    <property type="entry name" value="Lipase_GDSL_2"/>
    <property type="match status" value="1"/>
</dbReference>
<keyword evidence="6" id="KW-1185">Reference proteome</keyword>
<evidence type="ECO:0000256" key="2">
    <source>
        <dbReference type="PIRSR" id="PIRSR637460-2"/>
    </source>
</evidence>
<feature type="signal peptide" evidence="3">
    <location>
        <begin position="1"/>
        <end position="23"/>
    </location>
</feature>
<feature type="disulfide bond" evidence="2">
    <location>
        <begin position="60"/>
        <end position="85"/>
    </location>
</feature>
<keyword evidence="5" id="KW-0378">Hydrolase</keyword>
<dbReference type="Proteomes" id="UP000238362">
    <property type="component" value="Unassembled WGS sequence"/>
</dbReference>
<feature type="active site" evidence="1">
    <location>
        <position position="248"/>
    </location>
</feature>
<dbReference type="GO" id="GO:0019433">
    <property type="term" value="P:triglyceride catabolic process"/>
    <property type="evidence" value="ECO:0007669"/>
    <property type="project" value="TreeGrafter"/>
</dbReference>
<accession>A0A2T0LYA7</accession>
<dbReference type="CDD" id="cd01823">
    <property type="entry name" value="SEST_like"/>
    <property type="match status" value="1"/>
</dbReference>
<dbReference type="InterPro" id="IPR037460">
    <property type="entry name" value="SEST-like"/>
</dbReference>
<dbReference type="EMBL" id="PVNH01000003">
    <property type="protein sequence ID" value="PRX49106.1"/>
    <property type="molecule type" value="Genomic_DNA"/>
</dbReference>
<evidence type="ECO:0000313" key="6">
    <source>
        <dbReference type="Proteomes" id="UP000238362"/>
    </source>
</evidence>
<dbReference type="InterPro" id="IPR013830">
    <property type="entry name" value="SGNH_hydro"/>
</dbReference>
<dbReference type="AlphaFoldDB" id="A0A2T0LYA7"/>
<evidence type="ECO:0000256" key="3">
    <source>
        <dbReference type="SAM" id="SignalP"/>
    </source>
</evidence>
<sequence length="267" mass="27883">MTRPVLRFLATILAVSLVPLVGAASAAATTVTSAAVNYVALGDSYSSGVGAGEYLDSSGCRRSANAYPKLWADSHGVSSFRFVACSGARTADVVQQAAVMDASTTFATVSVGGNDAGFADVMTDCTLGGDQYCVNRVEEAKAFARNSLPARLDNVYATMRAEAPNAEIVVLGYPRFYQLGGSCRAGLSETKRAAINSGADTLAQVTAQRAAAAGFTFVDVRGAFTGHEICSSDWWLHSLTWPVENSYHPNVKGQSLGYLPALKAVTG</sequence>
<reference evidence="5 6" key="1">
    <citation type="submission" date="2018-03" db="EMBL/GenBank/DDBJ databases">
        <title>Genomic Encyclopedia of Type Strains, Phase III (KMG-III): the genomes of soil and plant-associated and newly described type strains.</title>
        <authorList>
            <person name="Whitman W."/>
        </authorList>
    </citation>
    <scope>NUCLEOTIDE SEQUENCE [LARGE SCALE GENOMIC DNA]</scope>
    <source>
        <strain evidence="5 6">CGMCC 4.7125</strain>
    </source>
</reference>
<feature type="disulfide bond" evidence="2">
    <location>
        <begin position="183"/>
        <end position="230"/>
    </location>
</feature>
<feature type="active site" description="Nucleophile" evidence="1">
    <location>
        <position position="44"/>
    </location>
</feature>